<feature type="transmembrane region" description="Helical" evidence="1">
    <location>
        <begin position="190"/>
        <end position="213"/>
    </location>
</feature>
<dbReference type="RefSeq" id="WP_093669255.1">
    <property type="nucleotide sequence ID" value="NZ_FOOY01000003.1"/>
</dbReference>
<feature type="transmembrane region" description="Helical" evidence="1">
    <location>
        <begin position="36"/>
        <end position="58"/>
    </location>
</feature>
<dbReference type="OrthoDB" id="4540541at2"/>
<dbReference type="STRING" id="269670.SAMN02982927_00247"/>
<evidence type="ECO:0000256" key="1">
    <source>
        <dbReference type="SAM" id="Phobius"/>
    </source>
</evidence>
<sequence length="228" mass="26480">MFPKKHFSPNPVLYCIVFYILFSLLLFALTKRTIHVMMLWNLLLAFLPLFIAVCMCLADSARDWLRTWMLGLLWLVFFPNAPYLVTDFIHLQGIYFYTTGKSIVYSSDFLSWLSLIHIGIGTFVGTCSGMLSMWIIHHRFLQKFASPIVSIIMSLIFITSGCAMYIGRFLRLNSWDIFYPTTFLSRVTHHVNAFSIGFSLLSACYIFMTYYFFSVLFTAIARLGEHLR</sequence>
<keyword evidence="3" id="KW-1185">Reference proteome</keyword>
<organism evidence="2 3">
    <name type="scientific">Sporolactobacillus nakayamae</name>
    <dbReference type="NCBI Taxonomy" id="269670"/>
    <lineage>
        <taxon>Bacteria</taxon>
        <taxon>Bacillati</taxon>
        <taxon>Bacillota</taxon>
        <taxon>Bacilli</taxon>
        <taxon>Bacillales</taxon>
        <taxon>Sporolactobacillaceae</taxon>
        <taxon>Sporolactobacillus</taxon>
    </lineage>
</organism>
<name>A0A1I2N233_9BACL</name>
<keyword evidence="1" id="KW-1133">Transmembrane helix</keyword>
<evidence type="ECO:0000313" key="3">
    <source>
        <dbReference type="Proteomes" id="UP000198752"/>
    </source>
</evidence>
<dbReference type="InterPro" id="IPR009793">
    <property type="entry name" value="DUF1361"/>
</dbReference>
<feature type="transmembrane region" description="Helical" evidence="1">
    <location>
        <begin position="148"/>
        <end position="170"/>
    </location>
</feature>
<gene>
    <name evidence="2" type="ORF">SAMN02982927_00247</name>
</gene>
<evidence type="ECO:0000313" key="2">
    <source>
        <dbReference type="EMBL" id="SFF97945.1"/>
    </source>
</evidence>
<feature type="transmembrane region" description="Helical" evidence="1">
    <location>
        <begin position="12"/>
        <end position="30"/>
    </location>
</feature>
<dbReference type="Pfam" id="PF07099">
    <property type="entry name" value="DUF1361"/>
    <property type="match status" value="1"/>
</dbReference>
<dbReference type="AlphaFoldDB" id="A0A1I2N233"/>
<keyword evidence="1" id="KW-0472">Membrane</keyword>
<proteinExistence type="predicted"/>
<feature type="transmembrane region" description="Helical" evidence="1">
    <location>
        <begin position="70"/>
        <end position="97"/>
    </location>
</feature>
<protein>
    <submittedName>
        <fullName evidence="2">Uncharacterized membrane protein</fullName>
    </submittedName>
</protein>
<accession>A0A1I2N233</accession>
<feature type="transmembrane region" description="Helical" evidence="1">
    <location>
        <begin position="109"/>
        <end position="136"/>
    </location>
</feature>
<reference evidence="3" key="1">
    <citation type="submission" date="2016-10" db="EMBL/GenBank/DDBJ databases">
        <authorList>
            <person name="Varghese N."/>
            <person name="Submissions S."/>
        </authorList>
    </citation>
    <scope>NUCLEOTIDE SEQUENCE [LARGE SCALE GENOMIC DNA]</scope>
    <source>
        <strain evidence="3">ATCC 700379</strain>
    </source>
</reference>
<dbReference type="EMBL" id="FOOY01000003">
    <property type="protein sequence ID" value="SFF97945.1"/>
    <property type="molecule type" value="Genomic_DNA"/>
</dbReference>
<keyword evidence="1" id="KW-0812">Transmembrane</keyword>
<dbReference type="Proteomes" id="UP000198752">
    <property type="component" value="Unassembled WGS sequence"/>
</dbReference>